<evidence type="ECO:0000256" key="5">
    <source>
        <dbReference type="SAM" id="Phobius"/>
    </source>
</evidence>
<dbReference type="InterPro" id="IPR013595">
    <property type="entry name" value="Pept_S33_TAP-like_C"/>
</dbReference>
<keyword evidence="5" id="KW-0812">Transmembrane</keyword>
<evidence type="ECO:0000259" key="8">
    <source>
        <dbReference type="Pfam" id="PF08386"/>
    </source>
</evidence>
<dbReference type="AlphaFoldDB" id="A0A9E7D696"/>
<feature type="compositionally biased region" description="Low complexity" evidence="4">
    <location>
        <begin position="658"/>
        <end position="684"/>
    </location>
</feature>
<dbReference type="Gene3D" id="3.40.50.1820">
    <property type="entry name" value="alpha/beta hydrolase"/>
    <property type="match status" value="1"/>
</dbReference>
<evidence type="ECO:0000256" key="4">
    <source>
        <dbReference type="SAM" id="MobiDB-lite"/>
    </source>
</evidence>
<keyword evidence="5" id="KW-1133">Transmembrane helix</keyword>
<name>A0A9E7D696_9ACTO</name>
<evidence type="ECO:0000256" key="6">
    <source>
        <dbReference type="SAM" id="SignalP"/>
    </source>
</evidence>
<dbReference type="SUPFAM" id="SSF53474">
    <property type="entry name" value="alpha/beta-Hydrolases"/>
    <property type="match status" value="2"/>
</dbReference>
<keyword evidence="5" id="KW-0472">Membrane</keyword>
<proteinExistence type="inferred from homology"/>
<dbReference type="InterPro" id="IPR051601">
    <property type="entry name" value="Serine_prot/Carboxylest_S33"/>
</dbReference>
<evidence type="ECO:0000256" key="3">
    <source>
        <dbReference type="ARBA" id="ARBA00022801"/>
    </source>
</evidence>
<feature type="domain" description="AB hydrolase-1" evidence="7">
    <location>
        <begin position="137"/>
        <end position="305"/>
    </location>
</feature>
<dbReference type="PANTHER" id="PTHR43248:SF29">
    <property type="entry name" value="TRIPEPTIDYL AMINOPEPTIDASE"/>
    <property type="match status" value="1"/>
</dbReference>
<feature type="chain" id="PRO_5038834255" evidence="6">
    <location>
        <begin position="30"/>
        <end position="735"/>
    </location>
</feature>
<organism evidence="9 10">
    <name type="scientific">Actinomyces graevenitzii</name>
    <dbReference type="NCBI Taxonomy" id="55565"/>
    <lineage>
        <taxon>Bacteria</taxon>
        <taxon>Bacillati</taxon>
        <taxon>Actinomycetota</taxon>
        <taxon>Actinomycetes</taxon>
        <taxon>Actinomycetales</taxon>
        <taxon>Actinomycetaceae</taxon>
        <taxon>Actinomyces</taxon>
    </lineage>
</organism>
<evidence type="ECO:0000256" key="1">
    <source>
        <dbReference type="ARBA" id="ARBA00010088"/>
    </source>
</evidence>
<comment type="similarity">
    <text evidence="1">Belongs to the peptidase S33 family.</text>
</comment>
<dbReference type="Proteomes" id="UP000830236">
    <property type="component" value="Chromosome"/>
</dbReference>
<keyword evidence="3 9" id="KW-0378">Hydrolase</keyword>
<dbReference type="Pfam" id="PF08386">
    <property type="entry name" value="Abhydrolase_4"/>
    <property type="match status" value="1"/>
</dbReference>
<evidence type="ECO:0000313" key="10">
    <source>
        <dbReference type="Proteomes" id="UP000830236"/>
    </source>
</evidence>
<reference evidence="9" key="1">
    <citation type="submission" date="2022-05" db="EMBL/GenBank/DDBJ databases">
        <title>Using nanopore sequencing to obtain complete genomes from saliva samples.</title>
        <authorList>
            <person name="Baker J.L."/>
        </authorList>
    </citation>
    <scope>NUCLEOTIDE SEQUENCE</scope>
    <source>
        <strain evidence="9">JCVI-JB-Ag32</strain>
    </source>
</reference>
<feature type="region of interest" description="Disordered" evidence="4">
    <location>
        <begin position="638"/>
        <end position="684"/>
    </location>
</feature>
<dbReference type="InterPro" id="IPR000073">
    <property type="entry name" value="AB_hydrolase_1"/>
</dbReference>
<evidence type="ECO:0000313" key="9">
    <source>
        <dbReference type="EMBL" id="UQF79218.1"/>
    </source>
</evidence>
<keyword evidence="2 6" id="KW-0732">Signal</keyword>
<feature type="compositionally biased region" description="Pro residues" evidence="4">
    <location>
        <begin position="643"/>
        <end position="657"/>
    </location>
</feature>
<evidence type="ECO:0000256" key="2">
    <source>
        <dbReference type="ARBA" id="ARBA00022729"/>
    </source>
</evidence>
<gene>
    <name evidence="9" type="ORF">M3I41_06375</name>
</gene>
<evidence type="ECO:0000259" key="7">
    <source>
        <dbReference type="Pfam" id="PF00561"/>
    </source>
</evidence>
<dbReference type="Pfam" id="PF00561">
    <property type="entry name" value="Abhydrolase_1"/>
    <property type="match status" value="1"/>
</dbReference>
<dbReference type="InterPro" id="IPR029058">
    <property type="entry name" value="AB_hydrolase_fold"/>
</dbReference>
<accession>A0A9E7D696</accession>
<feature type="domain" description="Peptidase S33 tripeptidyl aminopeptidase-like C-terminal" evidence="8">
    <location>
        <begin position="536"/>
        <end position="624"/>
    </location>
</feature>
<dbReference type="EMBL" id="CP097095">
    <property type="protein sequence ID" value="UQF79218.1"/>
    <property type="molecule type" value="Genomic_DNA"/>
</dbReference>
<dbReference type="KEGG" id="agh:M3I41_06375"/>
<sequence length="735" mass="76922">MRITTIRRRLTALTALPLAAALLAPVAAAADASSASDAELAAALPASAAQFKTGENTYRIGAPKAGGSSTGTVPAGLESFYSQKIEFSKANCEAMGKEASRAVCGYAIVPVDYSKPNGATIAVAVVKVPAKGTNASPVFFNPGGPGGSGVDLVLAYQNDAGAIGKLNETHDLIGFDPRGVGVSLPFAQCETNAERDKARELLYTGTPEEIAKKLRAGTESSVNGCFNNTGRIFGFDADGRKDLLYHLGTSTAVRDIDTLRSIMGATKLDYVGYSYGTRLGYVYLQTFPANAGRIVLDGVVDPLSSTAPKSGQRVDSSKITDAQLEAANSALLGQAKGFQDNFNQFSNWCMQLDASGKTWGDLMPRLVKGSRFETEKATCALGKAKYQPHDGDLADDDASIPVATRAFQNMMRPLATKAIPAGNDGRTLNFDLALTGMRQALYAESYWPYAALAMELLSDYNNGSLFMSLADSYDGRNPDGTYDPSQAAFTVIRCADSANPNGYDQTLSDRLTQIYLKYSPFQDPGAPGNKVGSPGACDLWKFSGNLQAGGELKGLPNTLIISTTHDPATPYKNGPVMAELVHGTLLSVEGDSHTAFGNNAAKYACVNEITLKYINEGVVPADGDYPKICSIKSYRQTVNPDNPVNPVPTPNPTPNPTAAPTSGPTSGPTAVPLPTMAPSALPTAAPTTGKTVVAAPGNGGKKPLAHTGVSSVAVVAFLLASLGGVAVLRSRRKEA</sequence>
<feature type="transmembrane region" description="Helical" evidence="5">
    <location>
        <begin position="708"/>
        <end position="728"/>
    </location>
</feature>
<dbReference type="GO" id="GO:0016787">
    <property type="term" value="F:hydrolase activity"/>
    <property type="evidence" value="ECO:0007669"/>
    <property type="project" value="UniProtKB-KW"/>
</dbReference>
<feature type="signal peptide" evidence="6">
    <location>
        <begin position="1"/>
        <end position="29"/>
    </location>
</feature>
<dbReference type="PANTHER" id="PTHR43248">
    <property type="entry name" value="2-SUCCINYL-6-HYDROXY-2,4-CYCLOHEXADIENE-1-CARBOXYLATE SYNTHASE"/>
    <property type="match status" value="1"/>
</dbReference>
<protein>
    <submittedName>
        <fullName evidence="9">Alpha/beta hydrolase</fullName>
    </submittedName>
</protein>